<dbReference type="Gene3D" id="2.40.440.10">
    <property type="entry name" value="L,D-transpeptidase catalytic domain-like"/>
    <property type="match status" value="1"/>
</dbReference>
<keyword evidence="5" id="KW-0961">Cell wall biogenesis/degradation</keyword>
<name>A0A3B0SED4_9ZZZZ</name>
<dbReference type="InterPro" id="IPR005490">
    <property type="entry name" value="LD_TPept_cat_dom"/>
</dbReference>
<protein>
    <recommendedName>
        <fullName evidence="6">L,D-TPase catalytic domain-containing protein</fullName>
    </recommendedName>
</protein>
<evidence type="ECO:0000256" key="3">
    <source>
        <dbReference type="ARBA" id="ARBA00022960"/>
    </source>
</evidence>
<evidence type="ECO:0000256" key="4">
    <source>
        <dbReference type="ARBA" id="ARBA00022984"/>
    </source>
</evidence>
<dbReference type="UniPathway" id="UPA00219"/>
<dbReference type="SUPFAM" id="SSF141523">
    <property type="entry name" value="L,D-transpeptidase catalytic domain-like"/>
    <property type="match status" value="1"/>
</dbReference>
<reference evidence="7" key="1">
    <citation type="submission" date="2018-06" db="EMBL/GenBank/DDBJ databases">
        <authorList>
            <person name="Zhirakovskaya E."/>
        </authorList>
    </citation>
    <scope>NUCLEOTIDE SEQUENCE</scope>
</reference>
<dbReference type="EMBL" id="UOEF01000350">
    <property type="protein sequence ID" value="VAW02433.1"/>
    <property type="molecule type" value="Genomic_DNA"/>
</dbReference>
<dbReference type="GO" id="GO:0008360">
    <property type="term" value="P:regulation of cell shape"/>
    <property type="evidence" value="ECO:0007669"/>
    <property type="project" value="UniProtKB-KW"/>
</dbReference>
<dbReference type="GO" id="GO:0018104">
    <property type="term" value="P:peptidoglycan-protein cross-linking"/>
    <property type="evidence" value="ECO:0007669"/>
    <property type="project" value="TreeGrafter"/>
</dbReference>
<dbReference type="PROSITE" id="PS52029">
    <property type="entry name" value="LD_TPASE"/>
    <property type="match status" value="1"/>
</dbReference>
<keyword evidence="3" id="KW-0133">Cell shape</keyword>
<feature type="domain" description="L,D-TPase catalytic" evidence="6">
    <location>
        <begin position="80"/>
        <end position="188"/>
    </location>
</feature>
<gene>
    <name evidence="7" type="ORF">MNBD_ALPHA04-1006</name>
</gene>
<evidence type="ECO:0000256" key="1">
    <source>
        <dbReference type="ARBA" id="ARBA00004752"/>
    </source>
</evidence>
<dbReference type="Pfam" id="PF03734">
    <property type="entry name" value="YkuD"/>
    <property type="match status" value="1"/>
</dbReference>
<dbReference type="GO" id="GO:0005576">
    <property type="term" value="C:extracellular region"/>
    <property type="evidence" value="ECO:0007669"/>
    <property type="project" value="TreeGrafter"/>
</dbReference>
<accession>A0A3B0SED4</accession>
<keyword evidence="2" id="KW-0808">Transferase</keyword>
<proteinExistence type="predicted"/>
<organism evidence="7">
    <name type="scientific">hydrothermal vent metagenome</name>
    <dbReference type="NCBI Taxonomy" id="652676"/>
    <lineage>
        <taxon>unclassified sequences</taxon>
        <taxon>metagenomes</taxon>
        <taxon>ecological metagenomes</taxon>
    </lineage>
</organism>
<dbReference type="AlphaFoldDB" id="A0A3B0SED4"/>
<dbReference type="CDD" id="cd16913">
    <property type="entry name" value="YkuD_like"/>
    <property type="match status" value="1"/>
</dbReference>
<dbReference type="InterPro" id="IPR038063">
    <property type="entry name" value="Transpep_catalytic_dom"/>
</dbReference>
<sequence length="200" mass="21763">MLFILGACNLSGEPANEQNPDIPVTDRWTKDRVFLSPARAANGADAGLLPDKTKSILRIEKTLKYGEYVWNDKNIGPGKLLVRVDLRTQLISVFRGKHEIGTAVILFGAKGNDTPIGTFPVKAKSRDHHSRTYDAPMPFSLWLTDDGVAVHGSEVRWGAGTHGCVGVPLGFAGKLFQQAEVGDTIEILRSPRQEPSSTSL</sequence>
<evidence type="ECO:0000259" key="6">
    <source>
        <dbReference type="PROSITE" id="PS52029"/>
    </source>
</evidence>
<dbReference type="PANTHER" id="PTHR30582">
    <property type="entry name" value="L,D-TRANSPEPTIDASE"/>
    <property type="match status" value="1"/>
</dbReference>
<dbReference type="GO" id="GO:0016740">
    <property type="term" value="F:transferase activity"/>
    <property type="evidence" value="ECO:0007669"/>
    <property type="project" value="UniProtKB-KW"/>
</dbReference>
<evidence type="ECO:0000256" key="5">
    <source>
        <dbReference type="ARBA" id="ARBA00023316"/>
    </source>
</evidence>
<dbReference type="GO" id="GO:0071555">
    <property type="term" value="P:cell wall organization"/>
    <property type="evidence" value="ECO:0007669"/>
    <property type="project" value="UniProtKB-KW"/>
</dbReference>
<dbReference type="PANTHER" id="PTHR30582:SF2">
    <property type="entry name" value="L,D-TRANSPEPTIDASE YCIB-RELATED"/>
    <property type="match status" value="1"/>
</dbReference>
<keyword evidence="4" id="KW-0573">Peptidoglycan synthesis</keyword>
<evidence type="ECO:0000256" key="2">
    <source>
        <dbReference type="ARBA" id="ARBA00022679"/>
    </source>
</evidence>
<comment type="pathway">
    <text evidence="1">Cell wall biogenesis; peptidoglycan biosynthesis.</text>
</comment>
<dbReference type="InterPro" id="IPR050979">
    <property type="entry name" value="LD-transpeptidase"/>
</dbReference>
<evidence type="ECO:0000313" key="7">
    <source>
        <dbReference type="EMBL" id="VAW02433.1"/>
    </source>
</evidence>
<dbReference type="GO" id="GO:0071972">
    <property type="term" value="F:peptidoglycan L,D-transpeptidase activity"/>
    <property type="evidence" value="ECO:0007669"/>
    <property type="project" value="TreeGrafter"/>
</dbReference>